<name>A0A9P9BH77_9PEZI</name>
<evidence type="ECO:0000313" key="2">
    <source>
        <dbReference type="Proteomes" id="UP000756346"/>
    </source>
</evidence>
<dbReference type="RefSeq" id="XP_046003987.1">
    <property type="nucleotide sequence ID" value="XM_046156057.1"/>
</dbReference>
<reference evidence="1" key="1">
    <citation type="journal article" date="2021" name="Nat. Commun.">
        <title>Genetic determinants of endophytism in the Arabidopsis root mycobiome.</title>
        <authorList>
            <person name="Mesny F."/>
            <person name="Miyauchi S."/>
            <person name="Thiergart T."/>
            <person name="Pickel B."/>
            <person name="Atanasova L."/>
            <person name="Karlsson M."/>
            <person name="Huettel B."/>
            <person name="Barry K.W."/>
            <person name="Haridas S."/>
            <person name="Chen C."/>
            <person name="Bauer D."/>
            <person name="Andreopoulos W."/>
            <person name="Pangilinan J."/>
            <person name="LaButti K."/>
            <person name="Riley R."/>
            <person name="Lipzen A."/>
            <person name="Clum A."/>
            <person name="Drula E."/>
            <person name="Henrissat B."/>
            <person name="Kohler A."/>
            <person name="Grigoriev I.V."/>
            <person name="Martin F.M."/>
            <person name="Hacquard S."/>
        </authorList>
    </citation>
    <scope>NUCLEOTIDE SEQUENCE</scope>
    <source>
        <strain evidence="1">MPI-CAGE-CH-0230</strain>
    </source>
</reference>
<dbReference type="AlphaFoldDB" id="A0A9P9BH77"/>
<organism evidence="1 2">
    <name type="scientific">Microdochium trichocladiopsis</name>
    <dbReference type="NCBI Taxonomy" id="1682393"/>
    <lineage>
        <taxon>Eukaryota</taxon>
        <taxon>Fungi</taxon>
        <taxon>Dikarya</taxon>
        <taxon>Ascomycota</taxon>
        <taxon>Pezizomycotina</taxon>
        <taxon>Sordariomycetes</taxon>
        <taxon>Xylariomycetidae</taxon>
        <taxon>Xylariales</taxon>
        <taxon>Microdochiaceae</taxon>
        <taxon>Microdochium</taxon>
    </lineage>
</organism>
<dbReference type="EMBL" id="JAGTJQ010000018">
    <property type="protein sequence ID" value="KAH7009359.1"/>
    <property type="molecule type" value="Genomic_DNA"/>
</dbReference>
<gene>
    <name evidence="1" type="ORF">B0I36DRAFT_342140</name>
</gene>
<dbReference type="GeneID" id="70185603"/>
<feature type="non-terminal residue" evidence="1">
    <location>
        <position position="63"/>
    </location>
</feature>
<accession>A0A9P9BH77</accession>
<dbReference type="Proteomes" id="UP000756346">
    <property type="component" value="Unassembled WGS sequence"/>
</dbReference>
<proteinExistence type="predicted"/>
<evidence type="ECO:0000313" key="1">
    <source>
        <dbReference type="EMBL" id="KAH7009359.1"/>
    </source>
</evidence>
<comment type="caution">
    <text evidence="1">The sequence shown here is derived from an EMBL/GenBank/DDBJ whole genome shotgun (WGS) entry which is preliminary data.</text>
</comment>
<sequence length="63" mass="7271">RCKCGPIPPCHDPTSGVSRLVGLRWVAVLRPSQYHFLSNVVLSGCCRVSWKRYHSRQLSDWFK</sequence>
<keyword evidence="2" id="KW-1185">Reference proteome</keyword>
<protein>
    <submittedName>
        <fullName evidence="1">Uncharacterized protein</fullName>
    </submittedName>
</protein>